<name>A0A8H6TT36_MYCCL</name>
<feature type="region of interest" description="Disordered" evidence="1">
    <location>
        <begin position="39"/>
        <end position="62"/>
    </location>
</feature>
<evidence type="ECO:0000313" key="2">
    <source>
        <dbReference type="EMBL" id="KAF7323483.1"/>
    </source>
</evidence>
<feature type="region of interest" description="Disordered" evidence="1">
    <location>
        <begin position="140"/>
        <end position="163"/>
    </location>
</feature>
<dbReference type="Proteomes" id="UP000613580">
    <property type="component" value="Unassembled WGS sequence"/>
</dbReference>
<proteinExistence type="predicted"/>
<evidence type="ECO:0000256" key="1">
    <source>
        <dbReference type="SAM" id="MobiDB-lite"/>
    </source>
</evidence>
<reference evidence="2" key="1">
    <citation type="submission" date="2020-05" db="EMBL/GenBank/DDBJ databases">
        <title>Mycena genomes resolve the evolution of fungal bioluminescence.</title>
        <authorList>
            <person name="Tsai I.J."/>
        </authorList>
    </citation>
    <scope>NUCLEOTIDE SEQUENCE</scope>
    <source>
        <strain evidence="2">110903Hualien_Pintung</strain>
    </source>
</reference>
<feature type="compositionally biased region" description="Polar residues" evidence="1">
    <location>
        <begin position="82"/>
        <end position="93"/>
    </location>
</feature>
<organism evidence="2 3">
    <name type="scientific">Mycena chlorophos</name>
    <name type="common">Agaric fungus</name>
    <name type="synonym">Agaricus chlorophos</name>
    <dbReference type="NCBI Taxonomy" id="658473"/>
    <lineage>
        <taxon>Eukaryota</taxon>
        <taxon>Fungi</taxon>
        <taxon>Dikarya</taxon>
        <taxon>Basidiomycota</taxon>
        <taxon>Agaricomycotina</taxon>
        <taxon>Agaricomycetes</taxon>
        <taxon>Agaricomycetidae</taxon>
        <taxon>Agaricales</taxon>
        <taxon>Marasmiineae</taxon>
        <taxon>Mycenaceae</taxon>
        <taxon>Mycena</taxon>
    </lineage>
</organism>
<dbReference type="EMBL" id="JACAZE010000001">
    <property type="protein sequence ID" value="KAF7323483.1"/>
    <property type="molecule type" value="Genomic_DNA"/>
</dbReference>
<feature type="region of interest" description="Disordered" evidence="1">
    <location>
        <begin position="78"/>
        <end position="99"/>
    </location>
</feature>
<gene>
    <name evidence="2" type="ORF">HMN09_00129500</name>
</gene>
<protein>
    <submittedName>
        <fullName evidence="2">Uncharacterized protein</fullName>
    </submittedName>
</protein>
<feature type="compositionally biased region" description="Polar residues" evidence="1">
    <location>
        <begin position="51"/>
        <end position="62"/>
    </location>
</feature>
<accession>A0A8H6TT36</accession>
<dbReference type="AlphaFoldDB" id="A0A8H6TT36"/>
<comment type="caution">
    <text evidence="2">The sequence shown here is derived from an EMBL/GenBank/DDBJ whole genome shotgun (WGS) entry which is preliminary data.</text>
</comment>
<sequence length="266" mass="29588">MSIRRKPLIWTWAQPIVFQVRIEKSMAVLVPPQTIAKDAHSTRVPCEASRSPYNSPPGRSTTVYDDPPGSLLRHLERRHPHANSSSSGAQAITTKKRECVKRCSRRDTAHFWDAAHSSPRPPAIATTPGARIVDATTSTRLSKGSKSPPLTDISPPMPRTQPLSPLIRNRFLTRIDDVPECVVNAGAITQPSLETTRPDWLQMSFCFACRPTRRRRELYRDSTSIETRHVWPPDTSSVYPDHGHGSFMTQIRPPGVAGPHVDVGLA</sequence>
<keyword evidence="3" id="KW-1185">Reference proteome</keyword>
<evidence type="ECO:0000313" key="3">
    <source>
        <dbReference type="Proteomes" id="UP000613580"/>
    </source>
</evidence>